<dbReference type="SFLD" id="SFLDG01128">
    <property type="entry name" value="C1.4:_5'-Nucleotidase_Like"/>
    <property type="match status" value="1"/>
</dbReference>
<proteinExistence type="inferred from homology"/>
<keyword evidence="9" id="KW-0963">Cytoplasm</keyword>
<dbReference type="GO" id="GO:0005737">
    <property type="term" value="C:cytoplasm"/>
    <property type="evidence" value="ECO:0007669"/>
    <property type="project" value="UniProtKB-SubCell"/>
</dbReference>
<dbReference type="InterPro" id="IPR036412">
    <property type="entry name" value="HAD-like_sf"/>
</dbReference>
<dbReference type="GO" id="GO:0009117">
    <property type="term" value="P:nucleotide metabolic process"/>
    <property type="evidence" value="ECO:0007669"/>
    <property type="project" value="UniProtKB-KW"/>
</dbReference>
<keyword evidence="6 9" id="KW-0378">Hydrolase</keyword>
<comment type="similarity">
    <text evidence="2 9">Belongs to the pyrimidine 5'-nucleotidase family.</text>
</comment>
<dbReference type="GO" id="GO:0000287">
    <property type="term" value="F:magnesium ion binding"/>
    <property type="evidence" value="ECO:0007669"/>
    <property type="project" value="InterPro"/>
</dbReference>
<dbReference type="Proteomes" id="UP000492821">
    <property type="component" value="Unassembled WGS sequence"/>
</dbReference>
<reference evidence="10" key="1">
    <citation type="journal article" date="2013" name="Genetics">
        <title>The draft genome and transcriptome of Panagrellus redivivus are shaped by the harsh demands of a free-living lifestyle.</title>
        <authorList>
            <person name="Srinivasan J."/>
            <person name="Dillman A.R."/>
            <person name="Macchietto M.G."/>
            <person name="Heikkinen L."/>
            <person name="Lakso M."/>
            <person name="Fracchia K.M."/>
            <person name="Antoshechkin I."/>
            <person name="Mortazavi A."/>
            <person name="Wong G."/>
            <person name="Sternberg P.W."/>
        </authorList>
    </citation>
    <scope>NUCLEOTIDE SEQUENCE [LARGE SCALE GENOMIC DNA]</scope>
    <source>
        <strain evidence="10">MT8872</strain>
    </source>
</reference>
<keyword evidence="4" id="KW-0479">Metal-binding</keyword>
<dbReference type="GO" id="GO:0008253">
    <property type="term" value="F:5'-nucleotidase activity"/>
    <property type="evidence" value="ECO:0007669"/>
    <property type="project" value="UniProtKB-EC"/>
</dbReference>
<dbReference type="GO" id="GO:0000166">
    <property type="term" value="F:nucleotide binding"/>
    <property type="evidence" value="ECO:0007669"/>
    <property type="project" value="UniProtKB-KW"/>
</dbReference>
<dbReference type="EC" id="3.1.3.5" evidence="3 9"/>
<evidence type="ECO:0000256" key="7">
    <source>
        <dbReference type="ARBA" id="ARBA00022842"/>
    </source>
</evidence>
<dbReference type="PANTHER" id="PTHR13045">
    <property type="entry name" value="5'-NUCLEOTIDASE"/>
    <property type="match status" value="1"/>
</dbReference>
<dbReference type="SUPFAM" id="SSF56784">
    <property type="entry name" value="HAD-like"/>
    <property type="match status" value="1"/>
</dbReference>
<dbReference type="WBParaSite" id="Pan_g10518.t1">
    <property type="protein sequence ID" value="Pan_g10518.t1"/>
    <property type="gene ID" value="Pan_g10518"/>
</dbReference>
<evidence type="ECO:0000256" key="6">
    <source>
        <dbReference type="ARBA" id="ARBA00022801"/>
    </source>
</evidence>
<keyword evidence="5 9" id="KW-0547">Nucleotide-binding</keyword>
<evidence type="ECO:0000256" key="2">
    <source>
        <dbReference type="ARBA" id="ARBA00008389"/>
    </source>
</evidence>
<evidence type="ECO:0000313" key="11">
    <source>
        <dbReference type="WBParaSite" id="Pan_g10518.t1"/>
    </source>
</evidence>
<dbReference type="PANTHER" id="PTHR13045:SF0">
    <property type="entry name" value="7-METHYLGUANOSINE PHOSPHATE-SPECIFIC 5'-NUCLEOTIDASE"/>
    <property type="match status" value="1"/>
</dbReference>
<evidence type="ECO:0000313" key="10">
    <source>
        <dbReference type="Proteomes" id="UP000492821"/>
    </source>
</evidence>
<protein>
    <recommendedName>
        <fullName evidence="3 9">5'-nucleotidase</fullName>
        <ecNumber evidence="3 9">3.1.3.5</ecNumber>
    </recommendedName>
</protein>
<keyword evidence="7" id="KW-0460">Magnesium</keyword>
<keyword evidence="8 9" id="KW-0546">Nucleotide metabolism</keyword>
<dbReference type="NCBIfam" id="TIGR01544">
    <property type="entry name" value="HAD-SF-IE"/>
    <property type="match status" value="1"/>
</dbReference>
<reference evidence="11" key="2">
    <citation type="submission" date="2020-10" db="UniProtKB">
        <authorList>
            <consortium name="WormBaseParasite"/>
        </authorList>
    </citation>
    <scope>IDENTIFICATION</scope>
</reference>
<dbReference type="FunFam" id="1.10.150.340:FF:000001">
    <property type="entry name" value="Cytosolic 5-nucleotidase 3-like"/>
    <property type="match status" value="1"/>
</dbReference>
<organism evidence="10 11">
    <name type="scientific">Panagrellus redivivus</name>
    <name type="common">Microworm</name>
    <dbReference type="NCBI Taxonomy" id="6233"/>
    <lineage>
        <taxon>Eukaryota</taxon>
        <taxon>Metazoa</taxon>
        <taxon>Ecdysozoa</taxon>
        <taxon>Nematoda</taxon>
        <taxon>Chromadorea</taxon>
        <taxon>Rhabditida</taxon>
        <taxon>Tylenchina</taxon>
        <taxon>Panagrolaimomorpha</taxon>
        <taxon>Panagrolaimoidea</taxon>
        <taxon>Panagrolaimidae</taxon>
        <taxon>Panagrellus</taxon>
    </lineage>
</organism>
<dbReference type="Gene3D" id="1.10.150.340">
    <property type="entry name" value="Pyrimidine 5'-nucleotidase (UMPH-1), N-terminal domain"/>
    <property type="match status" value="1"/>
</dbReference>
<evidence type="ECO:0000256" key="1">
    <source>
        <dbReference type="ARBA" id="ARBA00000815"/>
    </source>
</evidence>
<dbReference type="InterPro" id="IPR006434">
    <property type="entry name" value="Pyrimidine_nucleotidase_eu"/>
</dbReference>
<name>A0A7E4UMG3_PANRE</name>
<dbReference type="Pfam" id="PF05822">
    <property type="entry name" value="UMPH-1"/>
    <property type="match status" value="1"/>
</dbReference>
<keyword evidence="10" id="KW-1185">Reference proteome</keyword>
<accession>A0A7E4UMG3</accession>
<evidence type="ECO:0000256" key="8">
    <source>
        <dbReference type="ARBA" id="ARBA00023080"/>
    </source>
</evidence>
<dbReference type="SFLD" id="SFLDS00003">
    <property type="entry name" value="Haloacid_Dehalogenase"/>
    <property type="match status" value="1"/>
</dbReference>
<evidence type="ECO:0000256" key="3">
    <source>
        <dbReference type="ARBA" id="ARBA00012643"/>
    </source>
</evidence>
<comment type="catalytic activity">
    <reaction evidence="1 9">
        <text>a ribonucleoside 5'-phosphate + H2O = a ribonucleoside + phosphate</text>
        <dbReference type="Rhea" id="RHEA:12484"/>
        <dbReference type="ChEBI" id="CHEBI:15377"/>
        <dbReference type="ChEBI" id="CHEBI:18254"/>
        <dbReference type="ChEBI" id="CHEBI:43474"/>
        <dbReference type="ChEBI" id="CHEBI:58043"/>
        <dbReference type="EC" id="3.1.3.5"/>
    </reaction>
</comment>
<evidence type="ECO:0000256" key="5">
    <source>
        <dbReference type="ARBA" id="ARBA00022741"/>
    </source>
</evidence>
<dbReference type="AlphaFoldDB" id="A0A7E4UMG3"/>
<evidence type="ECO:0000256" key="9">
    <source>
        <dbReference type="RuleBase" id="RU361276"/>
    </source>
</evidence>
<evidence type="ECO:0000256" key="4">
    <source>
        <dbReference type="ARBA" id="ARBA00022723"/>
    </source>
</evidence>
<dbReference type="Gene3D" id="3.40.50.1000">
    <property type="entry name" value="HAD superfamily/HAD-like"/>
    <property type="match status" value="1"/>
</dbReference>
<dbReference type="InterPro" id="IPR023214">
    <property type="entry name" value="HAD_sf"/>
</dbReference>
<sequence length="402" mass="46027">MVLAKRVLRPLLVSPVRRLRSQSMLAVSQRSLAFAVPNQRRRRLTDDFPVIENTIEQIMQEHDHPGELAQALAMYIIDKIKKNPNVRVRDPAALQAKLQQIIRDGYDKLLVISDFDFTLSRYKDNTGQRCLTTHGVFDDCTKELYPKLAEELGILVKKYIPIEFCPNMSVEEKTPHMEDWWRTSHQKIVENKFTYEQIEEFVSRARLYLRDAAVEFIRSVEAHNVPLVLFSAGIGNIIEIILKKALGHVPHTLHVISNLMEFDDNNVCVNFTEPLIHTFCKNSSVITGERPFFHHVRNRTNVILLGDSLGDINMDVGIENEGTSLKIGFLNFDFDNLLPRYTEVYDIVIIDSQTMELPLEIFRFCGLTHPQSVTNLQDLCHATVASEKPKTEDDMAVPNVSA</sequence>
<comment type="subcellular location">
    <subcellularLocation>
        <location evidence="9">Cytoplasm</location>
    </subcellularLocation>
</comment>